<accession>A0A1X7UVL0</accession>
<dbReference type="EnsemblMetazoa" id="XM_011405697.2">
    <property type="protein sequence ID" value="XP_011403999.1"/>
    <property type="gene ID" value="LOC105312792"/>
</dbReference>
<dbReference type="SMART" id="SM00322">
    <property type="entry name" value="KH"/>
    <property type="match status" value="1"/>
</dbReference>
<dbReference type="InterPro" id="IPR027408">
    <property type="entry name" value="PNPase/RNase_PH_dom_sf"/>
</dbReference>
<gene>
    <name evidence="6" type="primary">105312792</name>
</gene>
<dbReference type="SUPFAM" id="SSF54791">
    <property type="entry name" value="Eukaryotic type KH-domain (KH-domain type I)"/>
    <property type="match status" value="1"/>
</dbReference>
<dbReference type="GO" id="GO:0000958">
    <property type="term" value="P:mitochondrial mRNA catabolic process"/>
    <property type="evidence" value="ECO:0007669"/>
    <property type="project" value="TreeGrafter"/>
</dbReference>
<evidence type="ECO:0000313" key="7">
    <source>
        <dbReference type="Proteomes" id="UP000007879"/>
    </source>
</evidence>
<dbReference type="Gene3D" id="3.30.1370.10">
    <property type="entry name" value="K Homology domain, type 1"/>
    <property type="match status" value="1"/>
</dbReference>
<dbReference type="InterPro" id="IPR004087">
    <property type="entry name" value="KH_dom"/>
</dbReference>
<dbReference type="EnsemblMetazoa" id="Aqu2.1.31706_001">
    <property type="protein sequence ID" value="Aqu2.1.31706_001"/>
    <property type="gene ID" value="Aqu2.1.31706"/>
</dbReference>
<dbReference type="GO" id="GO:0000965">
    <property type="term" value="P:mitochondrial RNA 3'-end processing"/>
    <property type="evidence" value="ECO:0007669"/>
    <property type="project" value="TreeGrafter"/>
</dbReference>
<dbReference type="SUPFAM" id="SSF50249">
    <property type="entry name" value="Nucleic acid-binding proteins"/>
    <property type="match status" value="1"/>
</dbReference>
<protein>
    <recommendedName>
        <fullName evidence="5">S1 motif domain-containing protein</fullName>
    </recommendedName>
</protein>
<dbReference type="STRING" id="400682.A0A1X7UVL0"/>
<dbReference type="FunFam" id="3.30.1370.10:FF:000001">
    <property type="entry name" value="Polyribonucleotide nucleotidyltransferase"/>
    <property type="match status" value="1"/>
</dbReference>
<reference evidence="6" key="2">
    <citation type="submission" date="2017-05" db="UniProtKB">
        <authorList>
            <consortium name="EnsemblMetazoa"/>
        </authorList>
    </citation>
    <scope>IDENTIFICATION</scope>
</reference>
<evidence type="ECO:0000259" key="5">
    <source>
        <dbReference type="PROSITE" id="PS50126"/>
    </source>
</evidence>
<dbReference type="Gene3D" id="3.30.230.70">
    <property type="entry name" value="GHMP Kinase, N-terminal domain"/>
    <property type="match status" value="1"/>
</dbReference>
<evidence type="ECO:0000256" key="1">
    <source>
        <dbReference type="ARBA" id="ARBA00022679"/>
    </source>
</evidence>
<dbReference type="GO" id="GO:0003723">
    <property type="term" value="F:RNA binding"/>
    <property type="evidence" value="ECO:0007669"/>
    <property type="project" value="UniProtKB-UniRule"/>
</dbReference>
<evidence type="ECO:0000256" key="4">
    <source>
        <dbReference type="PROSITE-ProRule" id="PRU00117"/>
    </source>
</evidence>
<dbReference type="PANTHER" id="PTHR11252">
    <property type="entry name" value="POLYRIBONUCLEOTIDE NUCLEOTIDYLTRANSFERASE"/>
    <property type="match status" value="1"/>
</dbReference>
<keyword evidence="3 4" id="KW-0694">RNA-binding</keyword>
<dbReference type="eggNOG" id="KOG1067">
    <property type="taxonomic scope" value="Eukaryota"/>
</dbReference>
<dbReference type="Pfam" id="PF00013">
    <property type="entry name" value="KH_1"/>
    <property type="match status" value="1"/>
</dbReference>
<keyword evidence="1" id="KW-0808">Transferase</keyword>
<organism evidence="6">
    <name type="scientific">Amphimedon queenslandica</name>
    <name type="common">Sponge</name>
    <dbReference type="NCBI Taxonomy" id="400682"/>
    <lineage>
        <taxon>Eukaryota</taxon>
        <taxon>Metazoa</taxon>
        <taxon>Porifera</taxon>
        <taxon>Demospongiae</taxon>
        <taxon>Heteroscleromorpha</taxon>
        <taxon>Haplosclerida</taxon>
        <taxon>Niphatidae</taxon>
        <taxon>Amphimedon</taxon>
    </lineage>
</organism>
<dbReference type="InterPro" id="IPR003029">
    <property type="entry name" value="S1_domain"/>
</dbReference>
<dbReference type="InterPro" id="IPR012340">
    <property type="entry name" value="NA-bd_OB-fold"/>
</dbReference>
<evidence type="ECO:0000313" key="6">
    <source>
        <dbReference type="EnsemblMetazoa" id="Aqu2.1.31706_001"/>
    </source>
</evidence>
<dbReference type="GO" id="GO:0004654">
    <property type="term" value="F:polyribonucleotide nucleotidyltransferase activity"/>
    <property type="evidence" value="ECO:0007669"/>
    <property type="project" value="InterPro"/>
</dbReference>
<dbReference type="CDD" id="cd09033">
    <property type="entry name" value="KH-I_PNPT1"/>
    <property type="match status" value="1"/>
</dbReference>
<dbReference type="PANTHER" id="PTHR11252:SF0">
    <property type="entry name" value="POLYRIBONUCLEOTIDE NUCLEOTIDYLTRANSFERASE 1, MITOCHONDRIAL"/>
    <property type="match status" value="1"/>
</dbReference>
<keyword evidence="7" id="KW-1185">Reference proteome</keyword>
<reference evidence="7" key="1">
    <citation type="journal article" date="2010" name="Nature">
        <title>The Amphimedon queenslandica genome and the evolution of animal complexity.</title>
        <authorList>
            <person name="Srivastava M."/>
            <person name="Simakov O."/>
            <person name="Chapman J."/>
            <person name="Fahey B."/>
            <person name="Gauthier M.E."/>
            <person name="Mitros T."/>
            <person name="Richards G.S."/>
            <person name="Conaco C."/>
            <person name="Dacre M."/>
            <person name="Hellsten U."/>
            <person name="Larroux C."/>
            <person name="Putnam N.H."/>
            <person name="Stanke M."/>
            <person name="Adamska M."/>
            <person name="Darling A."/>
            <person name="Degnan S.M."/>
            <person name="Oakley T.H."/>
            <person name="Plachetzki D.C."/>
            <person name="Zhai Y."/>
            <person name="Adamski M."/>
            <person name="Calcino A."/>
            <person name="Cummins S.F."/>
            <person name="Goodstein D.M."/>
            <person name="Harris C."/>
            <person name="Jackson D.J."/>
            <person name="Leys S.P."/>
            <person name="Shu S."/>
            <person name="Woodcroft B.J."/>
            <person name="Vervoort M."/>
            <person name="Kosik K.S."/>
            <person name="Manning G."/>
            <person name="Degnan B.M."/>
            <person name="Rokhsar D.S."/>
        </authorList>
    </citation>
    <scope>NUCLEOTIDE SEQUENCE [LARGE SCALE GENOMIC DNA]</scope>
</reference>
<dbReference type="OrthoDB" id="437922at2759"/>
<dbReference type="InParanoid" id="A0A1X7UVL0"/>
<name>A0A1X7UVL0_AMPQE</name>
<keyword evidence="2" id="KW-0548">Nucleotidyltransferase</keyword>
<evidence type="ECO:0000256" key="3">
    <source>
        <dbReference type="ARBA" id="ARBA00022884"/>
    </source>
</evidence>
<dbReference type="InterPro" id="IPR012162">
    <property type="entry name" value="PNPase"/>
</dbReference>
<dbReference type="KEGG" id="aqu:105312792"/>
<dbReference type="GO" id="GO:0005739">
    <property type="term" value="C:mitochondrion"/>
    <property type="evidence" value="ECO:0007669"/>
    <property type="project" value="TreeGrafter"/>
</dbReference>
<dbReference type="SUPFAM" id="SSF55666">
    <property type="entry name" value="Ribonuclease PH domain 2-like"/>
    <property type="match status" value="1"/>
</dbReference>
<dbReference type="AlphaFoldDB" id="A0A1X7UVL0"/>
<dbReference type="InterPro" id="IPR036612">
    <property type="entry name" value="KH_dom_type_1_sf"/>
</dbReference>
<evidence type="ECO:0000256" key="2">
    <source>
        <dbReference type="ARBA" id="ARBA00022695"/>
    </source>
</evidence>
<dbReference type="InterPro" id="IPR004088">
    <property type="entry name" value="KH_dom_type_1"/>
</dbReference>
<dbReference type="Proteomes" id="UP000007879">
    <property type="component" value="Unassembled WGS sequence"/>
</dbReference>
<dbReference type="InterPro" id="IPR036345">
    <property type="entry name" value="ExoRNase_PH_dom2_sf"/>
</dbReference>
<dbReference type="PROSITE" id="PS50126">
    <property type="entry name" value="S1"/>
    <property type="match status" value="1"/>
</dbReference>
<sequence>MSKPAAGVACGLMMDGTDYVILSDLSGIEDAAGYMDFKVAGTRDGITSFQLDIKDCEGLPYDIIANAFMLSKEARHRVLDKMDDCQSKPRQQLKSNTPVYETIHVPSSKRWMLVGSGGHRIKALMQETGVYIGQLDDETMSVFAPTQLAMNEVTEKINTLLYCSDHCESGAKLEIGAVYKSRIIDIKPSGVLIEMIPTLDRAMVFLAQLDHKLVSHPDDLGLQLGQEIAVKYFGRDPHGHIRVSRRALLANPFRRPKEDGQSLGSASLVETAILDHVKATVANKMDLEGSRSFKE</sequence>
<proteinExistence type="predicted"/>
<dbReference type="OMA" id="VITVQYL"/>
<dbReference type="GO" id="GO:0000175">
    <property type="term" value="F:3'-5'-RNA exonuclease activity"/>
    <property type="evidence" value="ECO:0007669"/>
    <property type="project" value="TreeGrafter"/>
</dbReference>
<dbReference type="Gene3D" id="2.40.50.140">
    <property type="entry name" value="Nucleic acid-binding proteins"/>
    <property type="match status" value="1"/>
</dbReference>
<feature type="domain" description="S1 motif" evidence="5">
    <location>
        <begin position="176"/>
        <end position="246"/>
    </location>
</feature>
<dbReference type="PROSITE" id="PS50084">
    <property type="entry name" value="KH_TYPE_1"/>
    <property type="match status" value="1"/>
</dbReference>
<dbReference type="GO" id="GO:0005829">
    <property type="term" value="C:cytosol"/>
    <property type="evidence" value="ECO:0007669"/>
    <property type="project" value="TreeGrafter"/>
</dbReference>